<dbReference type="GO" id="GO:0005886">
    <property type="term" value="C:plasma membrane"/>
    <property type="evidence" value="ECO:0007669"/>
    <property type="project" value="UniProtKB-SubCell"/>
</dbReference>
<dbReference type="SUPFAM" id="SSF82866">
    <property type="entry name" value="Multidrug efflux transporter AcrB transmembrane domain"/>
    <property type="match status" value="2"/>
</dbReference>
<evidence type="ECO:0000256" key="4">
    <source>
        <dbReference type="ARBA" id="ARBA00022475"/>
    </source>
</evidence>
<reference evidence="9 10" key="1">
    <citation type="submission" date="2020-02" db="EMBL/GenBank/DDBJ databases">
        <authorList>
            <person name="Zhang X.-Y."/>
        </authorList>
    </citation>
    <scope>NUCLEOTIDE SEQUENCE [LARGE SCALE GENOMIC DNA]</scope>
    <source>
        <strain evidence="9 10">C33</strain>
    </source>
</reference>
<evidence type="ECO:0000313" key="9">
    <source>
        <dbReference type="EMBL" id="NDY94623.1"/>
    </source>
</evidence>
<dbReference type="InterPro" id="IPR027463">
    <property type="entry name" value="AcrB_DN_DC_subdom"/>
</dbReference>
<dbReference type="RefSeq" id="WP_164210012.1">
    <property type="nucleotide sequence ID" value="NZ_JAAGSC010000031.1"/>
</dbReference>
<comment type="similarity">
    <text evidence="2">Belongs to the resistance-nodulation-cell division (RND) (TC 2.A.6) family.</text>
</comment>
<feature type="transmembrane region" description="Helical" evidence="8">
    <location>
        <begin position="473"/>
        <end position="499"/>
    </location>
</feature>
<evidence type="ECO:0000313" key="10">
    <source>
        <dbReference type="Proteomes" id="UP000484885"/>
    </source>
</evidence>
<comment type="subcellular location">
    <subcellularLocation>
        <location evidence="1">Cell membrane</location>
        <topology evidence="1">Multi-pass membrane protein</topology>
    </subcellularLocation>
</comment>
<dbReference type="PRINTS" id="PR00702">
    <property type="entry name" value="ACRIFLAVINRP"/>
</dbReference>
<keyword evidence="4" id="KW-1003">Cell membrane</keyword>
<feature type="transmembrane region" description="Helical" evidence="8">
    <location>
        <begin position="342"/>
        <end position="358"/>
    </location>
</feature>
<evidence type="ECO:0000256" key="8">
    <source>
        <dbReference type="SAM" id="Phobius"/>
    </source>
</evidence>
<keyword evidence="10" id="KW-1185">Reference proteome</keyword>
<feature type="transmembrane region" description="Helical" evidence="8">
    <location>
        <begin position="15"/>
        <end position="31"/>
    </location>
</feature>
<keyword evidence="7 8" id="KW-0472">Membrane</keyword>
<dbReference type="Gene3D" id="3.30.70.1440">
    <property type="entry name" value="Multidrug efflux transporter AcrB pore domain"/>
    <property type="match status" value="1"/>
</dbReference>
<dbReference type="PANTHER" id="PTHR32063:SF19">
    <property type="entry name" value="CATION EFFLUX SYSTEM PROTEIN CUSA"/>
    <property type="match status" value="1"/>
</dbReference>
<dbReference type="Proteomes" id="UP000484885">
    <property type="component" value="Unassembled WGS sequence"/>
</dbReference>
<comment type="caution">
    <text evidence="9">The sequence shown here is derived from an EMBL/GenBank/DDBJ whole genome shotgun (WGS) entry which is preliminary data.</text>
</comment>
<feature type="transmembrane region" description="Helical" evidence="8">
    <location>
        <begin position="444"/>
        <end position="461"/>
    </location>
</feature>
<organism evidence="9 10">
    <name type="scientific">Wenzhouxiangella limi</name>
    <dbReference type="NCBI Taxonomy" id="2707351"/>
    <lineage>
        <taxon>Bacteria</taxon>
        <taxon>Pseudomonadati</taxon>
        <taxon>Pseudomonadota</taxon>
        <taxon>Gammaproteobacteria</taxon>
        <taxon>Chromatiales</taxon>
        <taxon>Wenzhouxiangellaceae</taxon>
        <taxon>Wenzhouxiangella</taxon>
    </lineage>
</organism>
<accession>A0A845US07</accession>
<keyword evidence="6 8" id="KW-1133">Transmembrane helix</keyword>
<evidence type="ECO:0000256" key="1">
    <source>
        <dbReference type="ARBA" id="ARBA00004651"/>
    </source>
</evidence>
<dbReference type="Gene3D" id="1.20.1640.10">
    <property type="entry name" value="Multidrug efflux transporter AcrB transmembrane domain"/>
    <property type="match status" value="2"/>
</dbReference>
<dbReference type="PANTHER" id="PTHR32063">
    <property type="match status" value="1"/>
</dbReference>
<evidence type="ECO:0000256" key="3">
    <source>
        <dbReference type="ARBA" id="ARBA00022448"/>
    </source>
</evidence>
<evidence type="ECO:0000256" key="6">
    <source>
        <dbReference type="ARBA" id="ARBA00022989"/>
    </source>
</evidence>
<feature type="transmembrane region" description="Helical" evidence="8">
    <location>
        <begin position="867"/>
        <end position="886"/>
    </location>
</feature>
<feature type="transmembrane region" description="Helical" evidence="8">
    <location>
        <begin position="364"/>
        <end position="383"/>
    </location>
</feature>
<keyword evidence="3" id="KW-0813">Transport</keyword>
<dbReference type="Gene3D" id="3.30.70.1430">
    <property type="entry name" value="Multidrug efflux transporter AcrB pore domain"/>
    <property type="match status" value="2"/>
</dbReference>
<name>A0A845US07_9GAMM</name>
<dbReference type="Pfam" id="PF00873">
    <property type="entry name" value="ACR_tran"/>
    <property type="match status" value="1"/>
</dbReference>
<dbReference type="SUPFAM" id="SSF82714">
    <property type="entry name" value="Multidrug efflux transporter AcrB TolC docking domain, DN and DC subdomains"/>
    <property type="match status" value="2"/>
</dbReference>
<feature type="transmembrane region" description="Helical" evidence="8">
    <location>
        <begin position="1007"/>
        <end position="1033"/>
    </location>
</feature>
<dbReference type="Gene3D" id="3.30.70.1320">
    <property type="entry name" value="Multidrug efflux transporter AcrB pore domain like"/>
    <property type="match status" value="1"/>
</dbReference>
<feature type="transmembrane region" description="Helical" evidence="8">
    <location>
        <begin position="892"/>
        <end position="913"/>
    </location>
</feature>
<evidence type="ECO:0000256" key="5">
    <source>
        <dbReference type="ARBA" id="ARBA00022692"/>
    </source>
</evidence>
<feature type="transmembrane region" description="Helical" evidence="8">
    <location>
        <begin position="390"/>
        <end position="411"/>
    </location>
</feature>
<dbReference type="GO" id="GO:0008324">
    <property type="term" value="F:monoatomic cation transmembrane transporter activity"/>
    <property type="evidence" value="ECO:0007669"/>
    <property type="project" value="InterPro"/>
</dbReference>
<protein>
    <submittedName>
        <fullName evidence="9">Efflux RND transporter permease subunit</fullName>
    </submittedName>
</protein>
<evidence type="ECO:0000256" key="7">
    <source>
        <dbReference type="ARBA" id="ARBA00023136"/>
    </source>
</evidence>
<dbReference type="Gene3D" id="3.30.2090.10">
    <property type="entry name" value="Multidrug efflux transporter AcrB TolC docking domain, DN and DC subdomains"/>
    <property type="match status" value="2"/>
</dbReference>
<dbReference type="NCBIfam" id="TIGR00914">
    <property type="entry name" value="2A0601"/>
    <property type="match status" value="1"/>
</dbReference>
<feature type="transmembrane region" description="Helical" evidence="8">
    <location>
        <begin position="530"/>
        <end position="549"/>
    </location>
</feature>
<sequence length="1051" mass="114719">MIDAIIRWSIANRQLVLVMAVVLTVAGLWALRNTPVDAIPDLTDTQVIVRATFPGQAPQVVEDQVTYPLTTALMSVPGAHTVRGFSMFGDAFVYVLFEDGTDLYWARARVLEYLSQVEGRLPEGVNAELGPDASGVGWVYKYALVDRSGNHDLSQLRALQDWFLKFELQSVPGVSEVASAGGMVRQYQVAVDPNALRAYDLTLGQLESAIRRGNAEAGGSLIELAEAEYMVRAGGYIQSLEDLSQIPVGVLEDGTPVLLEQVAEIRFGPESRRGIVDLNGQGEVVSGIVVMRQGENARAVIAAIQQRLDDLRPGLPEGVEIVETYDRSPLIDRSIRTLWEKLALEFAIVVLVIALFLWHLKSSLVLLISLPLGVLAAYLVMYFQGINANIMSLGGIIISIGVMVDAAIVLIENVHRRIERDAPRTSEERWEAITQATLEVGKPIFVSLLIVALSFLPVFALQAQEGRLFSPLAFTKTYAMAAAAGLSVTLVPVLMGYFVGSLGSGKGTGSPFARWLEAGYRPLARFSGNHPWIVAVLALALVVSMLFPASRLGTEFMPELDEGDLMYMPTTLPGLSPGKARELLQQTDAIIASHPEVERVMGKAGRAETATDPAPLTMIETFITLKPRSQWRPGIDTADIMAELDEMVQFPGLTNAWVFPIQTRIDMLQTGIRTDIGIQISGPDLGVIQDIAEQVEAVAAELPGTTSAFADRPASGRYIEISPDRRALARHGMNIADLHDLIRFGVGGANVTETVEGLERFPVNLRYLADWRDSPEQLRVMPLVTPSGTHIALGEVAEIEIAAGPAMIRSENTRPAGFVFVDINDDDLSGWVAMAQAEIAQQVELPGGYSITFAGQYEYIERARERLSVLIPLVVAIIVVLLMMIFRTIFEVALVLVTVPLSLAGGFWLMWLLDFQMSVGVAVGFIALGGLAAETGVIMLVYLNNAYQRFREQVGERTFTRADLRHAIIEGACQRVRPITMTETTVFLGLLPVMFSSGTGSEVMQRIAAPMVGGVFTVWLVALLVMPALYYLWHRRGLPQATEAERATERA</sequence>
<dbReference type="GO" id="GO:0042910">
    <property type="term" value="F:xenobiotic transmembrane transporter activity"/>
    <property type="evidence" value="ECO:0007669"/>
    <property type="project" value="TreeGrafter"/>
</dbReference>
<evidence type="ECO:0000256" key="2">
    <source>
        <dbReference type="ARBA" id="ARBA00010942"/>
    </source>
</evidence>
<proteinExistence type="inferred from homology"/>
<keyword evidence="5 8" id="KW-0812">Transmembrane</keyword>
<dbReference type="InterPro" id="IPR004763">
    <property type="entry name" value="CusA-like"/>
</dbReference>
<feature type="transmembrane region" description="Helical" evidence="8">
    <location>
        <begin position="920"/>
        <end position="943"/>
    </location>
</feature>
<gene>
    <name evidence="9" type="ORF">G3I74_02630</name>
</gene>
<dbReference type="EMBL" id="JAAGSC010000031">
    <property type="protein sequence ID" value="NDY94623.1"/>
    <property type="molecule type" value="Genomic_DNA"/>
</dbReference>
<dbReference type="SUPFAM" id="SSF82693">
    <property type="entry name" value="Multidrug efflux transporter AcrB pore domain, PN1, PN2, PC1 and PC2 subdomains"/>
    <property type="match status" value="2"/>
</dbReference>
<dbReference type="InterPro" id="IPR001036">
    <property type="entry name" value="Acrflvin-R"/>
</dbReference>
<dbReference type="AlphaFoldDB" id="A0A845US07"/>